<dbReference type="InterPro" id="IPR054824">
    <property type="entry name" value="GvpO-like_N"/>
</dbReference>
<feature type="compositionally biased region" description="Basic and acidic residues" evidence="1">
    <location>
        <begin position="92"/>
        <end position="101"/>
    </location>
</feature>
<dbReference type="RefSeq" id="WP_006108431.1">
    <property type="nucleotide sequence ID" value="NZ_AOIO01000021.1"/>
</dbReference>
<dbReference type="STRING" id="29540.C481_07011"/>
<evidence type="ECO:0000313" key="2">
    <source>
        <dbReference type="EMBL" id="ELZ02399.1"/>
    </source>
</evidence>
<proteinExistence type="predicted"/>
<feature type="compositionally biased region" description="Acidic residues" evidence="1">
    <location>
        <begin position="113"/>
        <end position="137"/>
    </location>
</feature>
<dbReference type="EMBL" id="AOIO01000021">
    <property type="protein sequence ID" value="ELZ02399.1"/>
    <property type="molecule type" value="Genomic_DNA"/>
</dbReference>
<feature type="compositionally biased region" description="Acidic residues" evidence="1">
    <location>
        <begin position="45"/>
        <end position="71"/>
    </location>
</feature>
<dbReference type="AlphaFoldDB" id="M0AYA4"/>
<organism evidence="2 3">
    <name type="scientific">Natrialba asiatica (strain ATCC 700177 / DSM 12278 / JCM 9576 / FERM P-10747 / NBRC 102637 / 172P1)</name>
    <dbReference type="NCBI Taxonomy" id="29540"/>
    <lineage>
        <taxon>Archaea</taxon>
        <taxon>Methanobacteriati</taxon>
        <taxon>Methanobacteriota</taxon>
        <taxon>Stenosarchaea group</taxon>
        <taxon>Halobacteria</taxon>
        <taxon>Halobacteriales</taxon>
        <taxon>Natrialbaceae</taxon>
        <taxon>Natrialba</taxon>
    </lineage>
</organism>
<dbReference type="eggNOG" id="arCOG04040">
    <property type="taxonomic scope" value="Archaea"/>
</dbReference>
<evidence type="ECO:0000256" key="1">
    <source>
        <dbReference type="SAM" id="MobiDB-lite"/>
    </source>
</evidence>
<dbReference type="GO" id="GO:0031412">
    <property type="term" value="P:gas vesicle organization"/>
    <property type="evidence" value="ECO:0007669"/>
    <property type="project" value="InterPro"/>
</dbReference>
<dbReference type="Pfam" id="PF05800">
    <property type="entry name" value="GvpO"/>
    <property type="match status" value="1"/>
</dbReference>
<evidence type="ECO:0000313" key="3">
    <source>
        <dbReference type="Proteomes" id="UP000011554"/>
    </source>
</evidence>
<protein>
    <submittedName>
        <fullName evidence="2">Gas vesicle synthesis family protein</fullName>
    </submittedName>
</protein>
<dbReference type="PATRIC" id="fig|29540.5.peg.1423"/>
<name>M0AYA4_NATA1</name>
<reference evidence="2 3" key="1">
    <citation type="journal article" date="2014" name="PLoS Genet.">
        <title>Phylogenetically driven sequencing of extremely halophilic archaea reveals strategies for static and dynamic osmo-response.</title>
        <authorList>
            <person name="Becker E.A."/>
            <person name="Seitzer P.M."/>
            <person name="Tritt A."/>
            <person name="Larsen D."/>
            <person name="Krusor M."/>
            <person name="Yao A.I."/>
            <person name="Wu D."/>
            <person name="Madern D."/>
            <person name="Eisen J.A."/>
            <person name="Darling A.E."/>
            <person name="Facciotti M.T."/>
        </authorList>
    </citation>
    <scope>NUCLEOTIDE SEQUENCE [LARGE SCALE GENOMIC DNA]</scope>
    <source>
        <strain evidence="2 3">DSM 12278</strain>
    </source>
</reference>
<dbReference type="NCBIfam" id="NF045806">
    <property type="entry name" value="GvpO_arch_Nterm"/>
    <property type="match status" value="1"/>
</dbReference>
<dbReference type="InterPro" id="IPR043914">
    <property type="entry name" value="DUF5763"/>
</dbReference>
<sequence>MANAETANATTRCKALTADGERCSRPAQDDGFCFQHDESDPTVSEADDAAEEQDADQEPAQDQEQDQEQEQEPAQNQEQKEPQEETQAQEQEQEHEQEQPHQTDTSQPTSEMASDETTDPDAVDTDELDADTESDVDTDQIEGVLAIRRTVVSTAGELIGHEFDGVSEISPTDEGWCAVVEVVERSAVPDTQDVLGRYEIDLNTDGVVQGYRRLDRYRRGDTTVFE</sequence>
<feature type="compositionally biased region" description="Polar residues" evidence="1">
    <location>
        <begin position="1"/>
        <end position="11"/>
    </location>
</feature>
<keyword evidence="3" id="KW-1185">Reference proteome</keyword>
<dbReference type="Proteomes" id="UP000011554">
    <property type="component" value="Unassembled WGS sequence"/>
</dbReference>
<comment type="caution">
    <text evidence="2">The sequence shown here is derived from an EMBL/GenBank/DDBJ whole genome shotgun (WGS) entry which is preliminary data.</text>
</comment>
<feature type="region of interest" description="Disordered" evidence="1">
    <location>
        <begin position="1"/>
        <end position="137"/>
    </location>
</feature>
<gene>
    <name evidence="2" type="ORF">C481_07011</name>
</gene>
<dbReference type="OrthoDB" id="205220at2157"/>
<accession>M0AYA4</accession>
<dbReference type="Pfam" id="PF19067">
    <property type="entry name" value="DUF5763"/>
    <property type="match status" value="1"/>
</dbReference>
<dbReference type="InterPro" id="IPR008634">
    <property type="entry name" value="Gas-vesicle_GvpO"/>
</dbReference>
<feature type="compositionally biased region" description="Basic and acidic residues" evidence="1">
    <location>
        <begin position="19"/>
        <end position="28"/>
    </location>
</feature>